<dbReference type="Pfam" id="PF04107">
    <property type="entry name" value="GCS2"/>
    <property type="match status" value="1"/>
</dbReference>
<keyword evidence="3 5" id="KW-0067">ATP-binding</keyword>
<keyword evidence="2 5" id="KW-0547">Nucleotide-binding</keyword>
<reference evidence="6" key="1">
    <citation type="journal article" date="2022" name="Cell">
        <title>Design, construction, and in vivo augmentation of a complex gut microbiome.</title>
        <authorList>
            <person name="Cheng A.G."/>
            <person name="Ho P.Y."/>
            <person name="Aranda-Diaz A."/>
            <person name="Jain S."/>
            <person name="Yu F.B."/>
            <person name="Meng X."/>
            <person name="Wang M."/>
            <person name="Iakiviak M."/>
            <person name="Nagashima K."/>
            <person name="Zhao A."/>
            <person name="Murugkar P."/>
            <person name="Patil A."/>
            <person name="Atabakhsh K."/>
            <person name="Weakley A."/>
            <person name="Yan J."/>
            <person name="Brumbaugh A.R."/>
            <person name="Higginbottom S."/>
            <person name="Dimas A."/>
            <person name="Shiver A.L."/>
            <person name="Deutschbauer A."/>
            <person name="Neff N."/>
            <person name="Sonnenburg J.L."/>
            <person name="Huang K.C."/>
            <person name="Fischbach M.A."/>
        </authorList>
    </citation>
    <scope>NUCLEOTIDE SEQUENCE</scope>
    <source>
        <strain evidence="6">DSM 19829</strain>
    </source>
</reference>
<keyword evidence="7" id="KW-1185">Reference proteome</keyword>
<dbReference type="PANTHER" id="PTHR34378:SF1">
    <property type="entry name" value="GLUTAMATE--CYSTEINE LIGASE, CHLOROPLASTIC"/>
    <property type="match status" value="1"/>
</dbReference>
<dbReference type="InterPro" id="IPR014746">
    <property type="entry name" value="Gln_synth/guanido_kin_cat_dom"/>
</dbReference>
<name>A0ABY5VGV8_9FIRM</name>
<dbReference type="InterPro" id="IPR035434">
    <property type="entry name" value="GCL_bact_plant"/>
</dbReference>
<comment type="function">
    <text evidence="5">Catalyzes the synthesis of gamma-glutamylcysteine (gamma-GC).</text>
</comment>
<dbReference type="EC" id="6.3.2.2" evidence="5"/>
<dbReference type="Gene3D" id="3.30.590.20">
    <property type="match status" value="1"/>
</dbReference>
<dbReference type="InterPro" id="IPR006336">
    <property type="entry name" value="GCS2"/>
</dbReference>
<evidence type="ECO:0000256" key="2">
    <source>
        <dbReference type="ARBA" id="ARBA00022741"/>
    </source>
</evidence>
<evidence type="ECO:0000313" key="6">
    <source>
        <dbReference type="EMBL" id="UWP59258.1"/>
    </source>
</evidence>
<dbReference type="RefSeq" id="WP_028530292.1">
    <property type="nucleotide sequence ID" value="NZ_CABLBR010000055.1"/>
</dbReference>
<comment type="catalytic activity">
    <reaction evidence="4 5">
        <text>L-cysteine + L-glutamate + ATP = gamma-L-glutamyl-L-cysteine + ADP + phosphate + H(+)</text>
        <dbReference type="Rhea" id="RHEA:13285"/>
        <dbReference type="ChEBI" id="CHEBI:15378"/>
        <dbReference type="ChEBI" id="CHEBI:29985"/>
        <dbReference type="ChEBI" id="CHEBI:30616"/>
        <dbReference type="ChEBI" id="CHEBI:35235"/>
        <dbReference type="ChEBI" id="CHEBI:43474"/>
        <dbReference type="ChEBI" id="CHEBI:58173"/>
        <dbReference type="ChEBI" id="CHEBI:456216"/>
        <dbReference type="EC" id="6.3.2.2"/>
    </reaction>
</comment>
<dbReference type="EMBL" id="CP102290">
    <property type="protein sequence ID" value="UWP59258.1"/>
    <property type="molecule type" value="Genomic_DNA"/>
</dbReference>
<comment type="similarity">
    <text evidence="5">Belongs to the glutamate--cysteine ligase type 2 family. EgtA subfamily.</text>
</comment>
<dbReference type="PANTHER" id="PTHR34378">
    <property type="entry name" value="GLUTAMATE--CYSTEINE LIGASE, CHLOROPLASTIC"/>
    <property type="match status" value="1"/>
</dbReference>
<sequence length="415" mass="48505">MEIRKENKDLLIKYFENGSKRNCIEKLGVELEHLIVKSETGESVTYQEEKGIAYILERMSGYFPWRYEPEGFLIGIYNEDYSISLEPAGQLEISINPRENITLIYRIYRMFLEQIHPILRECGYEMLTLGYHPKSKVRDMPLIPKTRYEFMDRYFMETGTCGINMMRGTAATQVSIDYCSEQDFVQKIRAAYILMPLLKLLTDNTPIMEGEIYEGYMARSYIWDHVDPARTGIPRGLFDEDFGFARYADFLLDMPPVFVEGQDAPMYTGHKSTAEVWGGERLSRHDIEHILSMNFQDVRLKHYLEIRYADSMPIKCVLAYTVLLKGIFYNKELVKEVNEKFTASEQEILKAQHNLMQDGFDGDVYGYEAAKLLSYLIEAAKNQLMESEQLSLLPLEEILYHKKTLAREYYENNIK</sequence>
<evidence type="ECO:0000256" key="1">
    <source>
        <dbReference type="ARBA" id="ARBA00022598"/>
    </source>
</evidence>
<evidence type="ECO:0000256" key="5">
    <source>
        <dbReference type="PIRNR" id="PIRNR017901"/>
    </source>
</evidence>
<evidence type="ECO:0000256" key="3">
    <source>
        <dbReference type="ARBA" id="ARBA00022840"/>
    </source>
</evidence>
<dbReference type="GO" id="GO:0016874">
    <property type="term" value="F:ligase activity"/>
    <property type="evidence" value="ECO:0007669"/>
    <property type="project" value="UniProtKB-KW"/>
</dbReference>
<dbReference type="Proteomes" id="UP001060164">
    <property type="component" value="Chromosome"/>
</dbReference>
<accession>A0ABY5VGV8</accession>
<dbReference type="SUPFAM" id="SSF55931">
    <property type="entry name" value="Glutamine synthetase/guanido kinase"/>
    <property type="match status" value="1"/>
</dbReference>
<dbReference type="PIRSF" id="PIRSF017901">
    <property type="entry name" value="GCL"/>
    <property type="match status" value="1"/>
</dbReference>
<keyword evidence="1 5" id="KW-0436">Ligase</keyword>
<organism evidence="6 7">
    <name type="scientific">Ruminococcus gauvreauii</name>
    <dbReference type="NCBI Taxonomy" id="438033"/>
    <lineage>
        <taxon>Bacteria</taxon>
        <taxon>Bacillati</taxon>
        <taxon>Bacillota</taxon>
        <taxon>Clostridia</taxon>
        <taxon>Eubacteriales</taxon>
        <taxon>Oscillospiraceae</taxon>
        <taxon>Ruminococcus</taxon>
    </lineage>
</organism>
<gene>
    <name evidence="6" type="ORF">NQ502_18145</name>
</gene>
<protein>
    <recommendedName>
        <fullName evidence="5">Glutamate--cysteine ligase</fullName>
        <ecNumber evidence="5">6.3.2.2</ecNumber>
    </recommendedName>
</protein>
<evidence type="ECO:0000313" key="7">
    <source>
        <dbReference type="Proteomes" id="UP001060164"/>
    </source>
</evidence>
<proteinExistence type="inferred from homology"/>
<evidence type="ECO:0000256" key="4">
    <source>
        <dbReference type="ARBA" id="ARBA00048819"/>
    </source>
</evidence>